<dbReference type="PANTHER" id="PTHR43133">
    <property type="entry name" value="RNA POLYMERASE ECF-TYPE SIGMA FACTO"/>
    <property type="match status" value="1"/>
</dbReference>
<protein>
    <submittedName>
        <fullName evidence="6">Sigma-70 family RNA polymerase sigma factor</fullName>
    </submittedName>
</protein>
<evidence type="ECO:0000256" key="4">
    <source>
        <dbReference type="ARBA" id="ARBA00023163"/>
    </source>
</evidence>
<keyword evidence="3" id="KW-0731">Sigma factor</keyword>
<reference evidence="6 7" key="1">
    <citation type="submission" date="2018-12" db="EMBL/GenBank/DDBJ databases">
        <title>The genome sequences of Variovorax guangxiensis DSM 27352.</title>
        <authorList>
            <person name="Gao J."/>
            <person name="Sun J."/>
        </authorList>
    </citation>
    <scope>NUCLEOTIDE SEQUENCE [LARGE SCALE GENOMIC DNA]</scope>
    <source>
        <strain evidence="6 7">DSM 27352</strain>
    </source>
</reference>
<organism evidence="6 7">
    <name type="scientific">Variovorax guangxiensis</name>
    <dbReference type="NCBI Taxonomy" id="1775474"/>
    <lineage>
        <taxon>Bacteria</taxon>
        <taxon>Pseudomonadati</taxon>
        <taxon>Pseudomonadota</taxon>
        <taxon>Betaproteobacteria</taxon>
        <taxon>Burkholderiales</taxon>
        <taxon>Comamonadaceae</taxon>
        <taxon>Variovorax</taxon>
    </lineage>
</organism>
<dbReference type="SUPFAM" id="SSF88946">
    <property type="entry name" value="Sigma2 domain of RNA polymerase sigma factors"/>
    <property type="match status" value="1"/>
</dbReference>
<dbReference type="NCBIfam" id="TIGR02937">
    <property type="entry name" value="sigma70-ECF"/>
    <property type="match status" value="1"/>
</dbReference>
<dbReference type="InterPro" id="IPR013324">
    <property type="entry name" value="RNA_pol_sigma_r3/r4-like"/>
</dbReference>
<dbReference type="Proteomes" id="UP000281118">
    <property type="component" value="Unassembled WGS sequence"/>
</dbReference>
<accession>A0A433MS33</accession>
<dbReference type="GO" id="GO:0016987">
    <property type="term" value="F:sigma factor activity"/>
    <property type="evidence" value="ECO:0007669"/>
    <property type="project" value="UniProtKB-KW"/>
</dbReference>
<dbReference type="RefSeq" id="WP_126024808.1">
    <property type="nucleotide sequence ID" value="NZ_RXFT01000015.1"/>
</dbReference>
<evidence type="ECO:0000256" key="3">
    <source>
        <dbReference type="ARBA" id="ARBA00023082"/>
    </source>
</evidence>
<evidence type="ECO:0000313" key="7">
    <source>
        <dbReference type="Proteomes" id="UP000281118"/>
    </source>
</evidence>
<dbReference type="Gene3D" id="1.10.10.10">
    <property type="entry name" value="Winged helix-like DNA-binding domain superfamily/Winged helix DNA-binding domain"/>
    <property type="match status" value="1"/>
</dbReference>
<sequence>MRDLVQELVAHYADLRRQLTRDLRDPHYAADIAQSSFERVYAQATKAPGAARIDISPDDAKDSGSGGIESPRALLFRVARNLCIDEARRRKVAQEWVGSHATIGSSLVAPSSEFLLAQQRVLARVVETMEKLPPRRREVFLLFRAYGHTRAEIAQQLDITEMAVAKHLLRATIDCSRVFAELRTELIEPPHVQSRAGFDAALAEDFS</sequence>
<evidence type="ECO:0000259" key="5">
    <source>
        <dbReference type="Pfam" id="PF08281"/>
    </source>
</evidence>
<evidence type="ECO:0000313" key="6">
    <source>
        <dbReference type="EMBL" id="RUR70697.1"/>
    </source>
</evidence>
<keyword evidence="4" id="KW-0804">Transcription</keyword>
<dbReference type="InterPro" id="IPR036388">
    <property type="entry name" value="WH-like_DNA-bd_sf"/>
</dbReference>
<evidence type="ECO:0000256" key="1">
    <source>
        <dbReference type="ARBA" id="ARBA00010641"/>
    </source>
</evidence>
<comment type="caution">
    <text evidence="6">The sequence shown here is derived from an EMBL/GenBank/DDBJ whole genome shotgun (WGS) entry which is preliminary data.</text>
</comment>
<feature type="domain" description="RNA polymerase sigma factor 70 region 4 type 2" evidence="5">
    <location>
        <begin position="124"/>
        <end position="171"/>
    </location>
</feature>
<dbReference type="InterPro" id="IPR039425">
    <property type="entry name" value="RNA_pol_sigma-70-like"/>
</dbReference>
<dbReference type="Pfam" id="PF08281">
    <property type="entry name" value="Sigma70_r4_2"/>
    <property type="match status" value="1"/>
</dbReference>
<dbReference type="InterPro" id="IPR014284">
    <property type="entry name" value="RNA_pol_sigma-70_dom"/>
</dbReference>
<comment type="similarity">
    <text evidence="1">Belongs to the sigma-70 factor family. ECF subfamily.</text>
</comment>
<dbReference type="PANTHER" id="PTHR43133:SF63">
    <property type="entry name" value="RNA POLYMERASE SIGMA FACTOR FECI-RELATED"/>
    <property type="match status" value="1"/>
</dbReference>
<dbReference type="GO" id="GO:0003677">
    <property type="term" value="F:DNA binding"/>
    <property type="evidence" value="ECO:0007669"/>
    <property type="project" value="InterPro"/>
</dbReference>
<keyword evidence="2" id="KW-0805">Transcription regulation</keyword>
<dbReference type="GO" id="GO:0006352">
    <property type="term" value="P:DNA-templated transcription initiation"/>
    <property type="evidence" value="ECO:0007669"/>
    <property type="project" value="InterPro"/>
</dbReference>
<dbReference type="OrthoDB" id="192021at2"/>
<dbReference type="Gene3D" id="1.10.1740.10">
    <property type="match status" value="1"/>
</dbReference>
<evidence type="ECO:0000256" key="2">
    <source>
        <dbReference type="ARBA" id="ARBA00023015"/>
    </source>
</evidence>
<dbReference type="EMBL" id="RXFT01000015">
    <property type="protein sequence ID" value="RUR70697.1"/>
    <property type="molecule type" value="Genomic_DNA"/>
</dbReference>
<dbReference type="SUPFAM" id="SSF88659">
    <property type="entry name" value="Sigma3 and sigma4 domains of RNA polymerase sigma factors"/>
    <property type="match status" value="1"/>
</dbReference>
<dbReference type="InterPro" id="IPR013249">
    <property type="entry name" value="RNA_pol_sigma70_r4_t2"/>
</dbReference>
<proteinExistence type="inferred from homology"/>
<gene>
    <name evidence="6" type="ORF">EJP67_26925</name>
</gene>
<dbReference type="AlphaFoldDB" id="A0A433MS33"/>
<dbReference type="InterPro" id="IPR013325">
    <property type="entry name" value="RNA_pol_sigma_r2"/>
</dbReference>
<name>A0A433MS33_9BURK</name>